<dbReference type="AlphaFoldDB" id="A0AAV7WGF5"/>
<accession>A0AAV7WGF5</accession>
<comment type="caution">
    <text evidence="1">The sequence shown here is derived from an EMBL/GenBank/DDBJ whole genome shotgun (WGS) entry which is preliminary data.</text>
</comment>
<gene>
    <name evidence="1" type="ORF">NDU88_000766</name>
</gene>
<dbReference type="Proteomes" id="UP001066276">
    <property type="component" value="Chromosome 1_1"/>
</dbReference>
<evidence type="ECO:0000313" key="1">
    <source>
        <dbReference type="EMBL" id="KAJ1213127.1"/>
    </source>
</evidence>
<sequence>MCPCLQHGIRSGEDRNKSGPVCASQTLGHFTFNCNKNPPWRASYVGDNDTDRHNKKDTRVFTGLRNATTQVGWMSARLVSRGYRKGKDMVGQSYLTTEPDTLSLDNTPAVCLLGFYHQPAPKKVGNRFADLVLALAKLRMVMAWKLHRGPSLETWVRAVRQWAWTEERALQREEARGNQGRPIVPQWIEVDNEWESPAAVDNPSGDEMVS</sequence>
<reference evidence="1" key="1">
    <citation type="journal article" date="2022" name="bioRxiv">
        <title>Sequencing and chromosome-scale assembly of the giantPleurodeles waltlgenome.</title>
        <authorList>
            <person name="Brown T."/>
            <person name="Elewa A."/>
            <person name="Iarovenko S."/>
            <person name="Subramanian E."/>
            <person name="Araus A.J."/>
            <person name="Petzold A."/>
            <person name="Susuki M."/>
            <person name="Suzuki K.-i.T."/>
            <person name="Hayashi T."/>
            <person name="Toyoda A."/>
            <person name="Oliveira C."/>
            <person name="Osipova E."/>
            <person name="Leigh N.D."/>
            <person name="Simon A."/>
            <person name="Yun M.H."/>
        </authorList>
    </citation>
    <scope>NUCLEOTIDE SEQUENCE</scope>
    <source>
        <strain evidence="1">20211129_DDA</strain>
        <tissue evidence="1">Liver</tissue>
    </source>
</reference>
<keyword evidence="2" id="KW-1185">Reference proteome</keyword>
<name>A0AAV7WGF5_PLEWA</name>
<organism evidence="1 2">
    <name type="scientific">Pleurodeles waltl</name>
    <name type="common">Iberian ribbed newt</name>
    <dbReference type="NCBI Taxonomy" id="8319"/>
    <lineage>
        <taxon>Eukaryota</taxon>
        <taxon>Metazoa</taxon>
        <taxon>Chordata</taxon>
        <taxon>Craniata</taxon>
        <taxon>Vertebrata</taxon>
        <taxon>Euteleostomi</taxon>
        <taxon>Amphibia</taxon>
        <taxon>Batrachia</taxon>
        <taxon>Caudata</taxon>
        <taxon>Salamandroidea</taxon>
        <taxon>Salamandridae</taxon>
        <taxon>Pleurodelinae</taxon>
        <taxon>Pleurodeles</taxon>
    </lineage>
</organism>
<proteinExistence type="predicted"/>
<protein>
    <submittedName>
        <fullName evidence="1">Uncharacterized protein</fullName>
    </submittedName>
</protein>
<dbReference type="EMBL" id="JANPWB010000001">
    <property type="protein sequence ID" value="KAJ1213127.1"/>
    <property type="molecule type" value="Genomic_DNA"/>
</dbReference>
<evidence type="ECO:0000313" key="2">
    <source>
        <dbReference type="Proteomes" id="UP001066276"/>
    </source>
</evidence>